<dbReference type="Proteomes" id="UP000501690">
    <property type="component" value="Linkage Group LG3"/>
</dbReference>
<dbReference type="EMBL" id="CP039347">
    <property type="protein sequence ID" value="QCD86724.1"/>
    <property type="molecule type" value="Genomic_DNA"/>
</dbReference>
<proteinExistence type="predicted"/>
<evidence type="ECO:0000313" key="3">
    <source>
        <dbReference type="Proteomes" id="UP000501690"/>
    </source>
</evidence>
<evidence type="ECO:0000256" key="1">
    <source>
        <dbReference type="SAM" id="MobiDB-lite"/>
    </source>
</evidence>
<gene>
    <name evidence="2" type="ORF">DEO72_LG3g1250</name>
</gene>
<protein>
    <submittedName>
        <fullName evidence="2">Uncharacterized protein</fullName>
    </submittedName>
</protein>
<organism evidence="2 3">
    <name type="scientific">Vigna unguiculata</name>
    <name type="common">Cowpea</name>
    <dbReference type="NCBI Taxonomy" id="3917"/>
    <lineage>
        <taxon>Eukaryota</taxon>
        <taxon>Viridiplantae</taxon>
        <taxon>Streptophyta</taxon>
        <taxon>Embryophyta</taxon>
        <taxon>Tracheophyta</taxon>
        <taxon>Spermatophyta</taxon>
        <taxon>Magnoliopsida</taxon>
        <taxon>eudicotyledons</taxon>
        <taxon>Gunneridae</taxon>
        <taxon>Pentapetalae</taxon>
        <taxon>rosids</taxon>
        <taxon>fabids</taxon>
        <taxon>Fabales</taxon>
        <taxon>Fabaceae</taxon>
        <taxon>Papilionoideae</taxon>
        <taxon>50 kb inversion clade</taxon>
        <taxon>NPAAA clade</taxon>
        <taxon>indigoferoid/millettioid clade</taxon>
        <taxon>Phaseoleae</taxon>
        <taxon>Vigna</taxon>
    </lineage>
</organism>
<keyword evidence="3" id="KW-1185">Reference proteome</keyword>
<dbReference type="AlphaFoldDB" id="A0A4D6LEP0"/>
<evidence type="ECO:0000313" key="2">
    <source>
        <dbReference type="EMBL" id="QCD86724.1"/>
    </source>
</evidence>
<sequence>MLALVWIPLLEPELLDPELCVTSVTMNQNLSHHKGPWNYVPTTEARPRRRDRLAQASPPSPRRGLKEDKGLGNAGSRLSEIPLAWASCLLAQRKHRPKRLETKNSNFPYLGFKLAKRSDTPPTPNTRAQQLKERMEEKE</sequence>
<accession>A0A4D6LEP0</accession>
<feature type="region of interest" description="Disordered" evidence="1">
    <location>
        <begin position="31"/>
        <end position="74"/>
    </location>
</feature>
<feature type="compositionally biased region" description="Basic and acidic residues" evidence="1">
    <location>
        <begin position="130"/>
        <end position="139"/>
    </location>
</feature>
<feature type="region of interest" description="Disordered" evidence="1">
    <location>
        <begin position="112"/>
        <end position="139"/>
    </location>
</feature>
<name>A0A4D6LEP0_VIGUN</name>
<reference evidence="2 3" key="1">
    <citation type="submission" date="2019-04" db="EMBL/GenBank/DDBJ databases">
        <title>An improved genome assembly and genetic linkage map for asparagus bean, Vigna unguiculata ssp. sesquipedialis.</title>
        <authorList>
            <person name="Xia Q."/>
            <person name="Zhang R."/>
            <person name="Dong Y."/>
        </authorList>
    </citation>
    <scope>NUCLEOTIDE SEQUENCE [LARGE SCALE GENOMIC DNA]</scope>
    <source>
        <tissue evidence="2">Leaf</tissue>
    </source>
</reference>